<evidence type="ECO:0008006" key="3">
    <source>
        <dbReference type="Google" id="ProtNLM"/>
    </source>
</evidence>
<dbReference type="PATRIC" id="fig|1637975.4.peg.654"/>
<gene>
    <name evidence="1" type="ORF">AN957_04820</name>
</gene>
<organism evidence="1 2">
    <name type="scientific">Cytobacillus solani</name>
    <dbReference type="NCBI Taxonomy" id="1637975"/>
    <lineage>
        <taxon>Bacteria</taxon>
        <taxon>Bacillati</taxon>
        <taxon>Bacillota</taxon>
        <taxon>Bacilli</taxon>
        <taxon>Bacillales</taxon>
        <taxon>Bacillaceae</taxon>
        <taxon>Cytobacillus</taxon>
    </lineage>
</organism>
<evidence type="ECO:0000313" key="2">
    <source>
        <dbReference type="Proteomes" id="UP000050996"/>
    </source>
</evidence>
<proteinExistence type="predicted"/>
<reference evidence="1 2" key="1">
    <citation type="submission" date="2015-09" db="EMBL/GenBank/DDBJ databases">
        <title>Genome sequencing project for genomic taxonomy and phylogenomics of Bacillus-like bacteria.</title>
        <authorList>
            <person name="Liu B."/>
            <person name="Wang J."/>
            <person name="Zhu Y."/>
            <person name="Liu G."/>
            <person name="Chen Q."/>
            <person name="Chen Z."/>
            <person name="Lan J."/>
            <person name="Che J."/>
            <person name="Ge C."/>
            <person name="Shi H."/>
            <person name="Pan Z."/>
            <person name="Liu X."/>
        </authorList>
    </citation>
    <scope>NUCLEOTIDE SEQUENCE [LARGE SCALE GENOMIC DNA]</scope>
    <source>
        <strain evidence="1 2">FJAT-18043</strain>
    </source>
</reference>
<comment type="caution">
    <text evidence="1">The sequence shown here is derived from an EMBL/GenBank/DDBJ whole genome shotgun (WGS) entry which is preliminary data.</text>
</comment>
<dbReference type="STRING" id="1637975.AN957_04820"/>
<protein>
    <recommendedName>
        <fullName evidence="3">Nitrate reductase</fullName>
    </recommendedName>
</protein>
<evidence type="ECO:0000313" key="1">
    <source>
        <dbReference type="EMBL" id="KQL17998.1"/>
    </source>
</evidence>
<dbReference type="Gene3D" id="1.10.3480.10">
    <property type="entry name" value="TorD-like"/>
    <property type="match status" value="1"/>
</dbReference>
<accession>A0A0Q3QK28</accession>
<dbReference type="AlphaFoldDB" id="A0A0Q3QK28"/>
<dbReference type="RefSeq" id="WP_053479035.1">
    <property type="nucleotide sequence ID" value="NZ_CP041305.1"/>
</dbReference>
<name>A0A0Q3QK28_9BACI</name>
<dbReference type="Pfam" id="PF02613">
    <property type="entry name" value="Nitrate_red_del"/>
    <property type="match status" value="1"/>
</dbReference>
<keyword evidence="2" id="KW-1185">Reference proteome</keyword>
<sequence>MILTKEERYGQLALNNIMSCVWLGEWDRYEGIFRHMDEELIKKFPFHSHYNLEEVKLWHENHFFIPGDYFVSPYFSSYIKKGLDEHEERKKDLLCLIGLYEKIGFLYPLEKEIYPDHFGCITAFLGSVIQESIKADAEKDEEYKSKLNELNQNVIGRYIFPVLQVLRENAKPKIRHPFFKEFLNFYIQIMTEEMNETA</sequence>
<dbReference type="SUPFAM" id="SSF89155">
    <property type="entry name" value="TorD-like"/>
    <property type="match status" value="1"/>
</dbReference>
<dbReference type="Proteomes" id="UP000050996">
    <property type="component" value="Unassembled WGS sequence"/>
</dbReference>
<dbReference type="InterPro" id="IPR020945">
    <property type="entry name" value="DMSO/NO3_reduct_chaperone"/>
</dbReference>
<dbReference type="InterPro" id="IPR036411">
    <property type="entry name" value="TorD-like_sf"/>
</dbReference>
<dbReference type="EMBL" id="LJIX01000006">
    <property type="protein sequence ID" value="KQL17998.1"/>
    <property type="molecule type" value="Genomic_DNA"/>
</dbReference>